<protein>
    <recommendedName>
        <fullName evidence="1">Restriction endonuclease type II-like domain-containing protein</fullName>
    </recommendedName>
</protein>
<dbReference type="InterPro" id="IPR049468">
    <property type="entry name" value="Restrct_endonuc-II-like_dom"/>
</dbReference>
<dbReference type="Gene3D" id="3.40.960.10">
    <property type="entry name" value="VSR Endonuclease"/>
    <property type="match status" value="1"/>
</dbReference>
<keyword evidence="3" id="KW-1185">Reference proteome</keyword>
<evidence type="ECO:0000313" key="2">
    <source>
        <dbReference type="EMBL" id="VEI13403.1"/>
    </source>
</evidence>
<proteinExistence type="predicted"/>
<feature type="domain" description="Restriction endonuclease type II-like" evidence="1">
    <location>
        <begin position="193"/>
        <end position="281"/>
    </location>
</feature>
<organism evidence="2 3">
    <name type="scientific">Trueperella bialowiezensis</name>
    <dbReference type="NCBI Taxonomy" id="312285"/>
    <lineage>
        <taxon>Bacteria</taxon>
        <taxon>Bacillati</taxon>
        <taxon>Actinomycetota</taxon>
        <taxon>Actinomycetes</taxon>
        <taxon>Actinomycetales</taxon>
        <taxon>Actinomycetaceae</taxon>
        <taxon>Trueperella</taxon>
    </lineage>
</organism>
<sequence>MTLKKNVKQSKCMNRGVFTAPDLAGIGLSRWNIEQRVRDGDLTHVSRNWYAEPDADPRLLIAARAHTRLGCLTACSYHGLWVLPEPNHIHALAAQYENREHVAAQVLKATRGMHSPIVHRVHGTKMELVCPVDEAIEQVARFHDTESALIVLESALNKNVVDVEWADAMLDRIPKRRGRRLTGFQLLSESGSETRVSFYLRTKGLRVRQQVPLFPNEANRVDILVGESWVIECDSVRYHSSIAAYRNDRERDLYLQSKGYQVTRLTYEQIWEDWENTKTMLDSLISHRDYLKKPRGSKA</sequence>
<dbReference type="InterPro" id="IPR011335">
    <property type="entry name" value="Restrct_endonuc-II-like"/>
</dbReference>
<dbReference type="EMBL" id="LR134476">
    <property type="protein sequence ID" value="VEI13403.1"/>
    <property type="molecule type" value="Genomic_DNA"/>
</dbReference>
<evidence type="ECO:0000313" key="3">
    <source>
        <dbReference type="Proteomes" id="UP000269542"/>
    </source>
</evidence>
<name>A0A448PEN4_9ACTO</name>
<dbReference type="Pfam" id="PF18741">
    <property type="entry name" value="MTES_1575"/>
    <property type="match status" value="1"/>
</dbReference>
<evidence type="ECO:0000259" key="1">
    <source>
        <dbReference type="Pfam" id="PF18741"/>
    </source>
</evidence>
<dbReference type="SUPFAM" id="SSF52980">
    <property type="entry name" value="Restriction endonuclease-like"/>
    <property type="match status" value="1"/>
</dbReference>
<reference evidence="2 3" key="1">
    <citation type="submission" date="2018-12" db="EMBL/GenBank/DDBJ databases">
        <authorList>
            <consortium name="Pathogen Informatics"/>
        </authorList>
    </citation>
    <scope>NUCLEOTIDE SEQUENCE [LARGE SCALE GENOMIC DNA]</scope>
    <source>
        <strain evidence="2 3">NCTC13354</strain>
    </source>
</reference>
<gene>
    <name evidence="2" type="ORF">NCTC13354_01118</name>
</gene>
<dbReference type="KEGG" id="tbw:NCTC13354_01118"/>
<accession>A0A448PEN4</accession>
<dbReference type="Proteomes" id="UP000269542">
    <property type="component" value="Chromosome"/>
</dbReference>
<dbReference type="AlphaFoldDB" id="A0A448PEN4"/>